<feature type="region of interest" description="Disordered" evidence="1">
    <location>
        <begin position="71"/>
        <end position="95"/>
    </location>
</feature>
<evidence type="ECO:0000313" key="2">
    <source>
        <dbReference type="EMBL" id="KAA6382975.1"/>
    </source>
</evidence>
<evidence type="ECO:0000313" key="3">
    <source>
        <dbReference type="Proteomes" id="UP000324800"/>
    </source>
</evidence>
<dbReference type="AlphaFoldDB" id="A0A5J4VKD0"/>
<accession>A0A5J4VKD0</accession>
<comment type="caution">
    <text evidence="2">The sequence shown here is derived from an EMBL/GenBank/DDBJ whole genome shotgun (WGS) entry which is preliminary data.</text>
</comment>
<evidence type="ECO:0000256" key="1">
    <source>
        <dbReference type="SAM" id="MobiDB-lite"/>
    </source>
</evidence>
<protein>
    <submittedName>
        <fullName evidence="2">Uncharacterized protein</fullName>
    </submittedName>
</protein>
<dbReference type="EMBL" id="SNRW01006485">
    <property type="protein sequence ID" value="KAA6382975.1"/>
    <property type="molecule type" value="Genomic_DNA"/>
</dbReference>
<gene>
    <name evidence="2" type="ORF">EZS28_021496</name>
</gene>
<proteinExistence type="predicted"/>
<name>A0A5J4VKD0_9EUKA</name>
<reference evidence="2 3" key="1">
    <citation type="submission" date="2019-03" db="EMBL/GenBank/DDBJ databases">
        <title>Single cell metagenomics reveals metabolic interactions within the superorganism composed of flagellate Streblomastix strix and complex community of Bacteroidetes bacteria on its surface.</title>
        <authorList>
            <person name="Treitli S.C."/>
            <person name="Kolisko M."/>
            <person name="Husnik F."/>
            <person name="Keeling P."/>
            <person name="Hampl V."/>
        </authorList>
    </citation>
    <scope>NUCLEOTIDE SEQUENCE [LARGE SCALE GENOMIC DNA]</scope>
    <source>
        <strain evidence="2">ST1C</strain>
    </source>
</reference>
<sequence length="249" mass="27951">MSHANLATTQRQIGIQQLTSGQIVANVLGNLIEANAFLNLQPPQRRAMLTPAQITNNLLLAISIKSQQQTQQSQISQAPSQGPFQAQFQQNLQSQQQQPLSLNRGLFNTATQLQLNQQNSVPPEPSLNRQQQITSILPIIQNLQQQGANSEGIQTQTQNIITRNSYIMMMIDMESEGRDINPPPLEAKINRASFIRQRDYWAKKSYLLNYIGKPCAGIHHPGYGEGQIEVQEVILRHGRGEIISIVDWR</sequence>
<organism evidence="2 3">
    <name type="scientific">Streblomastix strix</name>
    <dbReference type="NCBI Taxonomy" id="222440"/>
    <lineage>
        <taxon>Eukaryota</taxon>
        <taxon>Metamonada</taxon>
        <taxon>Preaxostyla</taxon>
        <taxon>Oxymonadida</taxon>
        <taxon>Streblomastigidae</taxon>
        <taxon>Streblomastix</taxon>
    </lineage>
</organism>
<dbReference type="Proteomes" id="UP000324800">
    <property type="component" value="Unassembled WGS sequence"/>
</dbReference>
<feature type="non-terminal residue" evidence="2">
    <location>
        <position position="249"/>
    </location>
</feature>